<sequence length="247" mass="27913">MRSSRKFSFGYHPVTGKHKVVNIPCLRDLAAFKAVQVFTLGDDKAWREVPVLVQGSCNLSSEPLSLNGRTYWLTESFDRVMALDLNDERVTSFTVPSVKQTGPIPAGAKWQLTNAHGNLGVVVSAAHPYEAAWERVGVWVREGGGEQLQWSPTHSLTTTTRNFWMVAPQLAYSGGCILSASRVEKYFYFYSRWLTSLYRHKGSNSTDDRRKERTTEKTELIMSMDEKKRPNHHFCIHGDSRASAQTP</sequence>
<reference evidence="2" key="2">
    <citation type="submission" date="2021-12" db="EMBL/GenBank/DDBJ databases">
        <title>Resequencing data analysis of finger millet.</title>
        <authorList>
            <person name="Hatakeyama M."/>
            <person name="Aluri S."/>
            <person name="Balachadran M.T."/>
            <person name="Sivarajan S.R."/>
            <person name="Poveda L."/>
            <person name="Shimizu-Inatsugi R."/>
            <person name="Schlapbach R."/>
            <person name="Sreeman S.M."/>
            <person name="Shimizu K.K."/>
        </authorList>
    </citation>
    <scope>NUCLEOTIDE SEQUENCE</scope>
</reference>
<evidence type="ECO:0000259" key="1">
    <source>
        <dbReference type="Pfam" id="PF08268"/>
    </source>
</evidence>
<proteinExistence type="predicted"/>
<feature type="domain" description="F-box associated beta-propeller type 3" evidence="1">
    <location>
        <begin position="5"/>
        <end position="188"/>
    </location>
</feature>
<reference evidence="2" key="1">
    <citation type="journal article" date="2018" name="DNA Res.">
        <title>Multiple hybrid de novo genome assembly of finger millet, an orphan allotetraploid crop.</title>
        <authorList>
            <person name="Hatakeyama M."/>
            <person name="Aluri S."/>
            <person name="Balachadran M.T."/>
            <person name="Sivarajan S.R."/>
            <person name="Patrignani A."/>
            <person name="Gruter S."/>
            <person name="Poveda L."/>
            <person name="Shimizu-Inatsugi R."/>
            <person name="Baeten J."/>
            <person name="Francoijs K.J."/>
            <person name="Nataraja K.N."/>
            <person name="Reddy Y.A.N."/>
            <person name="Phadnis S."/>
            <person name="Ravikumar R.L."/>
            <person name="Schlapbach R."/>
            <person name="Sreeman S.M."/>
            <person name="Shimizu K.K."/>
        </authorList>
    </citation>
    <scope>NUCLEOTIDE SEQUENCE</scope>
</reference>
<dbReference type="PANTHER" id="PTHR31111">
    <property type="entry name" value="BNAA05G37150D PROTEIN-RELATED"/>
    <property type="match status" value="1"/>
</dbReference>
<comment type="caution">
    <text evidence="2">The sequence shown here is derived from an EMBL/GenBank/DDBJ whole genome shotgun (WGS) entry which is preliminary data.</text>
</comment>
<evidence type="ECO:0000313" key="3">
    <source>
        <dbReference type="Proteomes" id="UP001054889"/>
    </source>
</evidence>
<dbReference type="Proteomes" id="UP001054889">
    <property type="component" value="Unassembled WGS sequence"/>
</dbReference>
<name>A0AAV5E094_ELECO</name>
<gene>
    <name evidence="2" type="primary">gb02812</name>
    <name evidence="2" type="ORF">PR202_gb02812</name>
</gene>
<accession>A0AAV5E094</accession>
<protein>
    <recommendedName>
        <fullName evidence="1">F-box associated beta-propeller type 3 domain-containing protein</fullName>
    </recommendedName>
</protein>
<organism evidence="2 3">
    <name type="scientific">Eleusine coracana subsp. coracana</name>
    <dbReference type="NCBI Taxonomy" id="191504"/>
    <lineage>
        <taxon>Eukaryota</taxon>
        <taxon>Viridiplantae</taxon>
        <taxon>Streptophyta</taxon>
        <taxon>Embryophyta</taxon>
        <taxon>Tracheophyta</taxon>
        <taxon>Spermatophyta</taxon>
        <taxon>Magnoliopsida</taxon>
        <taxon>Liliopsida</taxon>
        <taxon>Poales</taxon>
        <taxon>Poaceae</taxon>
        <taxon>PACMAD clade</taxon>
        <taxon>Chloridoideae</taxon>
        <taxon>Cynodonteae</taxon>
        <taxon>Eleusininae</taxon>
        <taxon>Eleusine</taxon>
    </lineage>
</organism>
<dbReference type="PANTHER" id="PTHR31111:SF133">
    <property type="entry name" value="OS07G0196600 PROTEIN"/>
    <property type="match status" value="1"/>
</dbReference>
<dbReference type="Pfam" id="PF08268">
    <property type="entry name" value="FBA_3"/>
    <property type="match status" value="1"/>
</dbReference>
<dbReference type="InterPro" id="IPR017451">
    <property type="entry name" value="F-box-assoc_interact_dom"/>
</dbReference>
<dbReference type="EMBL" id="BQKI01000072">
    <property type="protein sequence ID" value="GJN15867.1"/>
    <property type="molecule type" value="Genomic_DNA"/>
</dbReference>
<keyword evidence="3" id="KW-1185">Reference proteome</keyword>
<dbReference type="NCBIfam" id="TIGR01640">
    <property type="entry name" value="F_box_assoc_1"/>
    <property type="match status" value="1"/>
</dbReference>
<evidence type="ECO:0000313" key="2">
    <source>
        <dbReference type="EMBL" id="GJN15867.1"/>
    </source>
</evidence>
<dbReference type="InterPro" id="IPR013187">
    <property type="entry name" value="F-box-assoc_dom_typ3"/>
</dbReference>
<dbReference type="AlphaFoldDB" id="A0AAV5E094"/>